<dbReference type="Pfam" id="PF02388">
    <property type="entry name" value="FemAB"/>
    <property type="match status" value="2"/>
</dbReference>
<comment type="caution">
    <text evidence="7">The sequence shown here is derived from an EMBL/GenBank/DDBJ whole genome shotgun (WGS) entry which is preliminary data.</text>
</comment>
<keyword evidence="6" id="KW-0961">Cell wall biogenesis/degradation</keyword>
<evidence type="ECO:0000313" key="8">
    <source>
        <dbReference type="Proteomes" id="UP000178372"/>
    </source>
</evidence>
<dbReference type="SUPFAM" id="SSF55729">
    <property type="entry name" value="Acyl-CoA N-acyltransferases (Nat)"/>
    <property type="match status" value="2"/>
</dbReference>
<dbReference type="PANTHER" id="PTHR36174">
    <property type="entry name" value="LIPID II:GLYCINE GLYCYLTRANSFERASE"/>
    <property type="match status" value="1"/>
</dbReference>
<evidence type="ECO:0000256" key="3">
    <source>
        <dbReference type="ARBA" id="ARBA00022960"/>
    </source>
</evidence>
<reference evidence="7 8" key="1">
    <citation type="journal article" date="2016" name="Nat. Commun.">
        <title>Thousands of microbial genomes shed light on interconnected biogeochemical processes in an aquifer system.</title>
        <authorList>
            <person name="Anantharaman K."/>
            <person name="Brown C.T."/>
            <person name="Hug L.A."/>
            <person name="Sharon I."/>
            <person name="Castelle C.J."/>
            <person name="Probst A.J."/>
            <person name="Thomas B.C."/>
            <person name="Singh A."/>
            <person name="Wilkins M.J."/>
            <person name="Karaoz U."/>
            <person name="Brodie E.L."/>
            <person name="Williams K.H."/>
            <person name="Hubbard S.S."/>
            <person name="Banfield J.F."/>
        </authorList>
    </citation>
    <scope>NUCLEOTIDE SEQUENCE [LARGE SCALE GENOMIC DNA]</scope>
</reference>
<dbReference type="GO" id="GO:0009252">
    <property type="term" value="P:peptidoglycan biosynthetic process"/>
    <property type="evidence" value="ECO:0007669"/>
    <property type="project" value="UniProtKB-KW"/>
</dbReference>
<dbReference type="AlphaFoldDB" id="A0A1F7G972"/>
<dbReference type="InterPro" id="IPR050644">
    <property type="entry name" value="PG_Glycine_Bridge_Synth"/>
</dbReference>
<evidence type="ECO:0000313" key="7">
    <source>
        <dbReference type="EMBL" id="OGK15474.1"/>
    </source>
</evidence>
<evidence type="ECO:0000256" key="6">
    <source>
        <dbReference type="ARBA" id="ARBA00023316"/>
    </source>
</evidence>
<dbReference type="Proteomes" id="UP000178372">
    <property type="component" value="Unassembled WGS sequence"/>
</dbReference>
<keyword evidence="4" id="KW-0573">Peptidoglycan synthesis</keyword>
<evidence type="ECO:0008006" key="9">
    <source>
        <dbReference type="Google" id="ProtNLM"/>
    </source>
</evidence>
<keyword evidence="3" id="KW-0133">Cell shape</keyword>
<dbReference type="PROSITE" id="PS51191">
    <property type="entry name" value="FEMABX"/>
    <property type="match status" value="1"/>
</dbReference>
<evidence type="ECO:0000256" key="5">
    <source>
        <dbReference type="ARBA" id="ARBA00023315"/>
    </source>
</evidence>
<name>A0A1F7G972_9BACT</name>
<keyword evidence="5" id="KW-0012">Acyltransferase</keyword>
<dbReference type="GO" id="GO:0008360">
    <property type="term" value="P:regulation of cell shape"/>
    <property type="evidence" value="ECO:0007669"/>
    <property type="project" value="UniProtKB-KW"/>
</dbReference>
<dbReference type="EMBL" id="MFZF01000030">
    <property type="protein sequence ID" value="OGK15474.1"/>
    <property type="molecule type" value="Genomic_DNA"/>
</dbReference>
<dbReference type="Gene3D" id="3.40.630.30">
    <property type="match status" value="2"/>
</dbReference>
<evidence type="ECO:0000256" key="2">
    <source>
        <dbReference type="ARBA" id="ARBA00022679"/>
    </source>
</evidence>
<evidence type="ECO:0000256" key="1">
    <source>
        <dbReference type="ARBA" id="ARBA00009943"/>
    </source>
</evidence>
<dbReference type="GO" id="GO:0016755">
    <property type="term" value="F:aminoacyltransferase activity"/>
    <property type="evidence" value="ECO:0007669"/>
    <property type="project" value="InterPro"/>
</dbReference>
<comment type="similarity">
    <text evidence="1">Belongs to the FemABX family.</text>
</comment>
<gene>
    <name evidence="7" type="ORF">A2690_03095</name>
</gene>
<sequence>MTIKLVYDVKLKNEWSRVAPHPLQSWQWGEARGVHGVDVVRIAVQENRKIKSVFQITFHKIPFTPYTIGYLPRSKIFNVQVLKFIQQLAVAKKAIFIKFEPYEEKNINNMKKIDELLETRTVRLSPHQLFPNWTQVINLNRTEEELFNECKPKTRYNIKLAKKKGVIVTEATNESGFNKFIKLYFETCKRQKYHGHTKTYHQILFNTFCNDIAHILVASYNNKPISAYELFLFNGILYYPYGGSSTQYRNLMASNLIMWESILFGIKNRANKFDLWGTLPPGNIQTNDTWAGFSRFKEGYGSKYVEFVGSYDIILDPGLYHLYNTAHIIRKFLMRFI</sequence>
<dbReference type="InterPro" id="IPR016181">
    <property type="entry name" value="Acyl_CoA_acyltransferase"/>
</dbReference>
<organism evidence="7 8">
    <name type="scientific">Candidatus Roizmanbacteria bacterium RIFCSPHIGHO2_01_FULL_39_12b</name>
    <dbReference type="NCBI Taxonomy" id="1802030"/>
    <lineage>
        <taxon>Bacteria</taxon>
        <taxon>Candidatus Roizmaniibacteriota</taxon>
    </lineage>
</organism>
<dbReference type="GO" id="GO:0071555">
    <property type="term" value="P:cell wall organization"/>
    <property type="evidence" value="ECO:0007669"/>
    <property type="project" value="UniProtKB-KW"/>
</dbReference>
<protein>
    <recommendedName>
        <fullName evidence="9">BioF2-like acetyltransferase domain-containing protein</fullName>
    </recommendedName>
</protein>
<accession>A0A1F7G972</accession>
<dbReference type="InterPro" id="IPR003447">
    <property type="entry name" value="FEMABX"/>
</dbReference>
<dbReference type="PANTHER" id="PTHR36174:SF1">
    <property type="entry name" value="LIPID II:GLYCINE GLYCYLTRANSFERASE"/>
    <property type="match status" value="1"/>
</dbReference>
<evidence type="ECO:0000256" key="4">
    <source>
        <dbReference type="ARBA" id="ARBA00022984"/>
    </source>
</evidence>
<proteinExistence type="inferred from homology"/>
<keyword evidence="2" id="KW-0808">Transferase</keyword>